<organism evidence="2 3">
    <name type="scientific">Cinnamomum micranthum f. kanehirae</name>
    <dbReference type="NCBI Taxonomy" id="337451"/>
    <lineage>
        <taxon>Eukaryota</taxon>
        <taxon>Viridiplantae</taxon>
        <taxon>Streptophyta</taxon>
        <taxon>Embryophyta</taxon>
        <taxon>Tracheophyta</taxon>
        <taxon>Spermatophyta</taxon>
        <taxon>Magnoliopsida</taxon>
        <taxon>Magnoliidae</taxon>
        <taxon>Laurales</taxon>
        <taxon>Lauraceae</taxon>
        <taxon>Cinnamomum</taxon>
    </lineage>
</organism>
<name>A0A3S3QU20_9MAGN</name>
<feature type="compositionally biased region" description="Polar residues" evidence="1">
    <location>
        <begin position="194"/>
        <end position="207"/>
    </location>
</feature>
<reference evidence="2 3" key="1">
    <citation type="journal article" date="2019" name="Nat. Plants">
        <title>Stout camphor tree genome fills gaps in understanding of flowering plant genome evolution.</title>
        <authorList>
            <person name="Chaw S.M."/>
            <person name="Liu Y.C."/>
            <person name="Wu Y.W."/>
            <person name="Wang H.Y."/>
            <person name="Lin C.I."/>
            <person name="Wu C.S."/>
            <person name="Ke H.M."/>
            <person name="Chang L.Y."/>
            <person name="Hsu C.Y."/>
            <person name="Yang H.T."/>
            <person name="Sudianto E."/>
            <person name="Hsu M.H."/>
            <person name="Wu K.P."/>
            <person name="Wang L.N."/>
            <person name="Leebens-Mack J.H."/>
            <person name="Tsai I.J."/>
        </authorList>
    </citation>
    <scope>NUCLEOTIDE SEQUENCE [LARGE SCALE GENOMIC DNA]</scope>
    <source>
        <strain evidence="3">cv. Chaw 1501</strain>
        <tissue evidence="2">Young leaves</tissue>
    </source>
</reference>
<dbReference type="EMBL" id="QPKB01000008">
    <property type="protein sequence ID" value="RWR90476.1"/>
    <property type="molecule type" value="Genomic_DNA"/>
</dbReference>
<dbReference type="PANTHER" id="PTHR36756">
    <property type="entry name" value="EXPRESSED PROTEIN"/>
    <property type="match status" value="1"/>
</dbReference>
<protein>
    <submittedName>
        <fullName evidence="2">Uncharacterized protein</fullName>
    </submittedName>
</protein>
<dbReference type="AlphaFoldDB" id="A0A3S3QU20"/>
<dbReference type="PANTHER" id="PTHR36756:SF1">
    <property type="entry name" value="EXPRESSED PROTEIN"/>
    <property type="match status" value="1"/>
</dbReference>
<feature type="region of interest" description="Disordered" evidence="1">
    <location>
        <begin position="141"/>
        <end position="212"/>
    </location>
</feature>
<proteinExistence type="predicted"/>
<dbReference type="OrthoDB" id="1938010at2759"/>
<sequence length="377" mass="41622">MAEVNTNIGGKRRLPVWMLGVTAADQLRKSKHRDENITLLEEQSTIQAARPKAKPVTRRLEHQVSATEKAASEVDLGTLVHTNKAKRCNGDREIALGQAAKKKQKLTKYGTENREEIEVNVLVNENGAPEMNSSTLIRCDKRRTVKKGKRKEDYATNSSDVDAQTKKAKMRCAEEKRAARKHTSRKKQKLKDYGNQSSEDISSSPTEGSEDEDLTMEDLMSMAEEYVKASEKNCQQTTIEEPKSRSQFQNTAIISKNGSGGSLQVAGIVQEMSTCTTTGSSPNLVGSEREERESLESGVTITTSRTGDPAQDMLELLLGPLLKKPQAGERTLDTLRKDMAIACNFGEDISSQAGVEQEVPLTKKKSSLKDKVAMFLE</sequence>
<evidence type="ECO:0000313" key="3">
    <source>
        <dbReference type="Proteomes" id="UP000283530"/>
    </source>
</evidence>
<dbReference type="Proteomes" id="UP000283530">
    <property type="component" value="Unassembled WGS sequence"/>
</dbReference>
<comment type="caution">
    <text evidence="2">The sequence shown here is derived from an EMBL/GenBank/DDBJ whole genome shotgun (WGS) entry which is preliminary data.</text>
</comment>
<feature type="compositionally biased region" description="Basic residues" evidence="1">
    <location>
        <begin position="178"/>
        <end position="189"/>
    </location>
</feature>
<gene>
    <name evidence="2" type="ORF">CKAN_01957300</name>
</gene>
<accession>A0A3S3QU20</accession>
<evidence type="ECO:0000313" key="2">
    <source>
        <dbReference type="EMBL" id="RWR90476.1"/>
    </source>
</evidence>
<keyword evidence="3" id="KW-1185">Reference proteome</keyword>
<evidence type="ECO:0000256" key="1">
    <source>
        <dbReference type="SAM" id="MobiDB-lite"/>
    </source>
</evidence>